<gene>
    <name evidence="10" type="ORF">PLBR_LOCUS3375</name>
</gene>
<dbReference type="Proteomes" id="UP000290189">
    <property type="component" value="Unassembled WGS sequence"/>
</dbReference>
<accession>A0A3P3Y847</accession>
<name>A0A3P3Y847_PLABS</name>
<keyword evidence="5 6" id="KW-0539">Nucleus</keyword>
<dbReference type="SUPFAM" id="SSF56281">
    <property type="entry name" value="Metallo-hydrolase/oxidoreductase"/>
    <property type="match status" value="1"/>
</dbReference>
<dbReference type="CDD" id="cd16293">
    <property type="entry name" value="CPSF2-like_MBL-fold"/>
    <property type="match status" value="1"/>
</dbReference>
<dbReference type="GO" id="GO:0005847">
    <property type="term" value="C:mRNA cleavage and polyadenylation specificity factor complex"/>
    <property type="evidence" value="ECO:0007669"/>
    <property type="project" value="InterPro"/>
</dbReference>
<dbReference type="InterPro" id="IPR001279">
    <property type="entry name" value="Metallo-B-lactamas"/>
</dbReference>
<evidence type="ECO:0000256" key="5">
    <source>
        <dbReference type="ARBA" id="ARBA00023242"/>
    </source>
</evidence>
<sequence length="810" mass="89551">MPCGTRVPSVCATAAGRQRCSVASTLRWVAQRVLRGAGAVARRGMGHGHCSCRPSGEGRDWRSWIIAVGLVEWTHPSAAAVTTVIRQMSGEGVIQLTPLYGANDTDAMCYLLEIDDCRIMLDCGWDERFDERHLEALATAINDVDCVLVSHADISHLGALPYAIGQLGLDCPIYSTQPVWRMGSMFMYDAWQRLTARAEFDLFSIDDVDSAFDKFKTVTYAQECHLTGRGDGIVVTPFQAGHSLGGAIWRIVKDTEQIVYAVDLNHSRERHLDGTVLEISCPRPSVLITDAYNGLTVMTTKRNERDAQLFDAIRACLDGGGNCLMPVDTAGRVLELLVLLHSKWVSARLDQSYTIAFASHVAQNTLDFARTYVEWMSEKCQKQFDQMRENPFDLKHVVICQSLEEVLALRQPALVLASSLFMEMSFAEDLFIQWASDPKNLVMMTTAPRVPCLATTLLQKPTPKSVQIVRRYRVPLEGAELREYEEKRKEQEASVAKEESESESDEEDAEEDDGMARPGGAVGQATAMFKRGLKLTPSFPMYGFKEVVRSSDIYGEAIDFSEYAPPETNPDGISANPSGAAESASALLESATTIPAVPTKALTEHLTVGVRCAVHFVDFEGRMDQSSIKTVIKRVLPRKAVLVHGSAQAKDHIQEFLERELPNTSSVLIPDNQLSSVINSETNVFNVKIRDSLNKSLRFVQVGDYEVAYVDGRIVKSDDSRNRYPTLEQVAATAVPDRPAVYLGGSRMADLKKAIARAGIDAEFINGILVCAGGLVNIRKVTDHQVSVQGALCSQYFDIRRILYDQYQIL</sequence>
<keyword evidence="3 6" id="KW-0507">mRNA processing</keyword>
<feature type="compositionally biased region" description="Acidic residues" evidence="7">
    <location>
        <begin position="500"/>
        <end position="513"/>
    </location>
</feature>
<comment type="similarity">
    <text evidence="2 6">Belongs to the metallo-beta-lactamase superfamily. RNA-metabolizing metallo-beta-lactamase-like family. CPSF2/YSH1 subfamily.</text>
</comment>
<evidence type="ECO:0000256" key="2">
    <source>
        <dbReference type="ARBA" id="ARBA00010624"/>
    </source>
</evidence>
<feature type="domain" description="Beta-Casp" evidence="9">
    <location>
        <begin position="333"/>
        <end position="450"/>
    </location>
</feature>
<protein>
    <recommendedName>
        <fullName evidence="6">Cleavage and polyadenylation specificity factor subunit 2</fullName>
    </recommendedName>
    <alternativeName>
        <fullName evidence="6">Cleavage and polyadenylation specificity factor 100 kDa subunit</fullName>
    </alternativeName>
</protein>
<dbReference type="Pfam" id="PF07521">
    <property type="entry name" value="RMMBL"/>
    <property type="match status" value="1"/>
</dbReference>
<dbReference type="FunFam" id="3.60.15.10:FF:000008">
    <property type="entry name" value="Cleavage and polyadenylation specificity factor subunit 2"/>
    <property type="match status" value="1"/>
</dbReference>
<comment type="subcellular location">
    <subcellularLocation>
        <location evidence="1 6">Nucleus</location>
    </subcellularLocation>
</comment>
<dbReference type="InterPro" id="IPR025069">
    <property type="entry name" value="Cpsf2_C"/>
</dbReference>
<dbReference type="InterPro" id="IPR035639">
    <property type="entry name" value="CPSF2_MBL"/>
</dbReference>
<dbReference type="GO" id="GO:0003723">
    <property type="term" value="F:RNA binding"/>
    <property type="evidence" value="ECO:0007669"/>
    <property type="project" value="UniProtKB-KW"/>
</dbReference>
<dbReference type="PANTHER" id="PTHR45922:SF1">
    <property type="entry name" value="CLEAVAGE AND POLYADENYLATION SPECIFICITY FACTOR SUBUNIT 2"/>
    <property type="match status" value="1"/>
</dbReference>
<keyword evidence="10" id="KW-0496">Mitochondrion</keyword>
<keyword evidence="4 6" id="KW-0694">RNA-binding</keyword>
<dbReference type="SMART" id="SM01027">
    <property type="entry name" value="Beta-Casp"/>
    <property type="match status" value="1"/>
</dbReference>
<geneLocation type="mitochondrion" evidence="10"/>
<evidence type="ECO:0000313" key="11">
    <source>
        <dbReference type="Proteomes" id="UP000290189"/>
    </source>
</evidence>
<feature type="region of interest" description="Disordered" evidence="7">
    <location>
        <begin position="562"/>
        <end position="581"/>
    </location>
</feature>
<evidence type="ECO:0000313" key="10">
    <source>
        <dbReference type="EMBL" id="SPQ96160.1"/>
    </source>
</evidence>
<organism evidence="10 11">
    <name type="scientific">Plasmodiophora brassicae</name>
    <name type="common">Clubroot disease agent</name>
    <dbReference type="NCBI Taxonomy" id="37360"/>
    <lineage>
        <taxon>Eukaryota</taxon>
        <taxon>Sar</taxon>
        <taxon>Rhizaria</taxon>
        <taxon>Endomyxa</taxon>
        <taxon>Phytomyxea</taxon>
        <taxon>Plasmodiophorida</taxon>
        <taxon>Plasmodiophoridae</taxon>
        <taxon>Plasmodiophora</taxon>
    </lineage>
</organism>
<dbReference type="InterPro" id="IPR036866">
    <property type="entry name" value="RibonucZ/Hydroxyglut_hydro"/>
</dbReference>
<evidence type="ECO:0000259" key="9">
    <source>
        <dbReference type="SMART" id="SM01027"/>
    </source>
</evidence>
<dbReference type="PANTHER" id="PTHR45922">
    <property type="entry name" value="CLEAVAGE AND POLYADENYLATION SPECIFICITY FACTOR SUBUNIT 2"/>
    <property type="match status" value="1"/>
</dbReference>
<dbReference type="Pfam" id="PF16661">
    <property type="entry name" value="Lactamase_B_6"/>
    <property type="match status" value="1"/>
</dbReference>
<evidence type="ECO:0000256" key="7">
    <source>
        <dbReference type="SAM" id="MobiDB-lite"/>
    </source>
</evidence>
<dbReference type="InterPro" id="IPR011108">
    <property type="entry name" value="RMMBL"/>
</dbReference>
<reference evidence="10 11" key="1">
    <citation type="submission" date="2018-03" db="EMBL/GenBank/DDBJ databases">
        <authorList>
            <person name="Fogelqvist J."/>
        </authorList>
    </citation>
    <scope>NUCLEOTIDE SEQUENCE [LARGE SCALE GENOMIC DNA]</scope>
</reference>
<dbReference type="InterPro" id="IPR022712">
    <property type="entry name" value="Beta_Casp"/>
</dbReference>
<evidence type="ECO:0000256" key="3">
    <source>
        <dbReference type="ARBA" id="ARBA00022664"/>
    </source>
</evidence>
<feature type="region of interest" description="Disordered" evidence="7">
    <location>
        <begin position="484"/>
        <end position="521"/>
    </location>
</feature>
<dbReference type="Pfam" id="PF10996">
    <property type="entry name" value="Beta-Casp"/>
    <property type="match status" value="1"/>
</dbReference>
<dbReference type="InterPro" id="IPR027075">
    <property type="entry name" value="CPSF2"/>
</dbReference>
<dbReference type="Pfam" id="PF13299">
    <property type="entry name" value="CPSF100_C"/>
    <property type="match status" value="1"/>
</dbReference>
<evidence type="ECO:0000256" key="4">
    <source>
        <dbReference type="ARBA" id="ARBA00022884"/>
    </source>
</evidence>
<feature type="compositionally biased region" description="Basic and acidic residues" evidence="7">
    <location>
        <begin position="484"/>
        <end position="499"/>
    </location>
</feature>
<dbReference type="EMBL" id="OVEO01000005">
    <property type="protein sequence ID" value="SPQ96160.1"/>
    <property type="molecule type" value="Genomic_DNA"/>
</dbReference>
<evidence type="ECO:0000256" key="6">
    <source>
        <dbReference type="RuleBase" id="RU365006"/>
    </source>
</evidence>
<feature type="domain" description="Metallo-beta-lactamase" evidence="8">
    <location>
        <begin position="106"/>
        <end position="320"/>
    </location>
</feature>
<dbReference type="Gene3D" id="3.60.15.10">
    <property type="entry name" value="Ribonuclease Z/Hydroxyacylglutathione hydrolase-like"/>
    <property type="match status" value="1"/>
</dbReference>
<evidence type="ECO:0000256" key="1">
    <source>
        <dbReference type="ARBA" id="ARBA00004123"/>
    </source>
</evidence>
<dbReference type="GO" id="GO:0006398">
    <property type="term" value="P:mRNA 3'-end processing by stem-loop binding and cleavage"/>
    <property type="evidence" value="ECO:0007669"/>
    <property type="project" value="InterPro"/>
</dbReference>
<dbReference type="SMART" id="SM00849">
    <property type="entry name" value="Lactamase_B"/>
    <property type="match status" value="1"/>
</dbReference>
<proteinExistence type="inferred from homology"/>
<dbReference type="AlphaFoldDB" id="A0A3P3Y847"/>
<evidence type="ECO:0000259" key="8">
    <source>
        <dbReference type="SMART" id="SM00849"/>
    </source>
</evidence>